<evidence type="ECO:0000313" key="6">
    <source>
        <dbReference type="Proteomes" id="UP001597189"/>
    </source>
</evidence>
<sequence>MSEFKKIQLMVLAVLSLVTGGLVPATAHAATASNDIGYSVSAQLPKNQIDKQNSFFELRMKSGQTQTLRTKIYNVTNQEIKVKSAIHTAWTNSGGAIDYTNVTKNYDPSLKYKMADLTKVQGQKTVTIPAKGSKTVSAKVNMPETNFNGIILGGWYFERVNTKVTGNVKGSNNVHNKYSYVVGMEYVMGKVPSGDLKLGKVAAGVSNYHRGVIANLRNPTATMVPNLKMNTTITNRDGGKVVKNLKQENVQMAPNSGFSYPMLYGKTPLAAGSYHLHMVVKNTNRTWVFDRDFTITKAQASKYNGDSVDNPGINIWLLIGLGALAMLILILLILLIIYLIRRRRRDDEDTEE</sequence>
<evidence type="ECO:0000313" key="5">
    <source>
        <dbReference type="EMBL" id="MFD1454325.1"/>
    </source>
</evidence>
<dbReference type="InterPro" id="IPR021759">
    <property type="entry name" value="WxLIP_HBD"/>
</dbReference>
<dbReference type="Pfam" id="PF11797">
    <property type="entry name" value="WxLIP_HBD"/>
    <property type="match status" value="1"/>
</dbReference>
<dbReference type="EMBL" id="JBHTOD010000001">
    <property type="protein sequence ID" value="MFD1454325.1"/>
    <property type="molecule type" value="Genomic_DNA"/>
</dbReference>
<evidence type="ECO:0000259" key="3">
    <source>
        <dbReference type="Pfam" id="PF06030"/>
    </source>
</evidence>
<keyword evidence="2" id="KW-0732">Signal</keyword>
<keyword evidence="1" id="KW-1133">Transmembrane helix</keyword>
<protein>
    <submittedName>
        <fullName evidence="5">DUF916 and DUF3324 domain-containing protein</fullName>
    </submittedName>
</protein>
<dbReference type="Pfam" id="PF06030">
    <property type="entry name" value="WxLIP_PGBD"/>
    <property type="match status" value="1"/>
</dbReference>
<dbReference type="RefSeq" id="WP_203642423.1">
    <property type="nucleotide sequence ID" value="NZ_BOLN01000001.1"/>
</dbReference>
<evidence type="ECO:0000256" key="1">
    <source>
        <dbReference type="SAM" id="Phobius"/>
    </source>
</evidence>
<feature type="signal peptide" evidence="2">
    <location>
        <begin position="1"/>
        <end position="29"/>
    </location>
</feature>
<organism evidence="5 6">
    <name type="scientific">Levilactobacillus lanxiensis</name>
    <dbReference type="NCBI Taxonomy" id="2799568"/>
    <lineage>
        <taxon>Bacteria</taxon>
        <taxon>Bacillati</taxon>
        <taxon>Bacillota</taxon>
        <taxon>Bacilli</taxon>
        <taxon>Lactobacillales</taxon>
        <taxon>Lactobacillaceae</taxon>
        <taxon>Levilactobacillus</taxon>
    </lineage>
</organism>
<comment type="caution">
    <text evidence="5">The sequence shown here is derived from an EMBL/GenBank/DDBJ whole genome shotgun (WGS) entry which is preliminary data.</text>
</comment>
<gene>
    <name evidence="5" type="ORF">ACFQ44_01360</name>
</gene>
<name>A0ABW4D0Z3_9LACO</name>
<reference evidence="6" key="1">
    <citation type="journal article" date="2019" name="Int. J. Syst. Evol. Microbiol.">
        <title>The Global Catalogue of Microorganisms (GCM) 10K type strain sequencing project: providing services to taxonomists for standard genome sequencing and annotation.</title>
        <authorList>
            <consortium name="The Broad Institute Genomics Platform"/>
            <consortium name="The Broad Institute Genome Sequencing Center for Infectious Disease"/>
            <person name="Wu L."/>
            <person name="Ma J."/>
        </authorList>
    </citation>
    <scope>NUCLEOTIDE SEQUENCE [LARGE SCALE GENOMIC DNA]</scope>
    <source>
        <strain evidence="6">CCM 8979</strain>
    </source>
</reference>
<feature type="domain" description="WxL Interacting Protein peptidoglycan binding" evidence="3">
    <location>
        <begin position="38"/>
        <end position="158"/>
    </location>
</feature>
<accession>A0ABW4D0Z3</accession>
<keyword evidence="1" id="KW-0472">Membrane</keyword>
<evidence type="ECO:0000256" key="2">
    <source>
        <dbReference type="SAM" id="SignalP"/>
    </source>
</evidence>
<keyword evidence="1" id="KW-0812">Transmembrane</keyword>
<feature type="chain" id="PRO_5046125980" evidence="2">
    <location>
        <begin position="30"/>
        <end position="352"/>
    </location>
</feature>
<dbReference type="InterPro" id="IPR010317">
    <property type="entry name" value="WxLIP_PGBD"/>
</dbReference>
<proteinExistence type="predicted"/>
<feature type="transmembrane region" description="Helical" evidence="1">
    <location>
        <begin position="315"/>
        <end position="340"/>
    </location>
</feature>
<feature type="domain" description="WxL Interacting Protein host binding" evidence="4">
    <location>
        <begin position="172"/>
        <end position="304"/>
    </location>
</feature>
<evidence type="ECO:0000259" key="4">
    <source>
        <dbReference type="Pfam" id="PF11797"/>
    </source>
</evidence>
<dbReference type="Proteomes" id="UP001597189">
    <property type="component" value="Unassembled WGS sequence"/>
</dbReference>
<keyword evidence="6" id="KW-1185">Reference proteome</keyword>